<protein>
    <recommendedName>
        <fullName evidence="3">FxsB family radical SAM/SPASM domain protein</fullName>
    </recommendedName>
</protein>
<reference evidence="2" key="1">
    <citation type="journal article" date="2019" name="Int. J. Syst. Evol. Microbiol.">
        <title>The Global Catalogue of Microorganisms (GCM) 10K type strain sequencing project: providing services to taxonomists for standard genome sequencing and annotation.</title>
        <authorList>
            <consortium name="The Broad Institute Genomics Platform"/>
            <consortium name="The Broad Institute Genome Sequencing Center for Infectious Disease"/>
            <person name="Wu L."/>
            <person name="Ma J."/>
        </authorList>
    </citation>
    <scope>NUCLEOTIDE SEQUENCE [LARGE SCALE GENOMIC DNA]</scope>
    <source>
        <strain evidence="2">JCM 32148</strain>
    </source>
</reference>
<name>A0ABW3A9Q2_9ACTN</name>
<dbReference type="Proteomes" id="UP001597053">
    <property type="component" value="Unassembled WGS sequence"/>
</dbReference>
<proteinExistence type="predicted"/>
<evidence type="ECO:0000313" key="1">
    <source>
        <dbReference type="EMBL" id="MFD0787620.1"/>
    </source>
</evidence>
<feature type="non-terminal residue" evidence="1">
    <location>
        <position position="74"/>
    </location>
</feature>
<dbReference type="InterPro" id="IPR013785">
    <property type="entry name" value="Aldolase_TIM"/>
</dbReference>
<organism evidence="1 2">
    <name type="scientific">Micromonospora azadirachtae</name>
    <dbReference type="NCBI Taxonomy" id="1970735"/>
    <lineage>
        <taxon>Bacteria</taxon>
        <taxon>Bacillati</taxon>
        <taxon>Actinomycetota</taxon>
        <taxon>Actinomycetes</taxon>
        <taxon>Micromonosporales</taxon>
        <taxon>Micromonosporaceae</taxon>
        <taxon>Micromonospora</taxon>
    </lineage>
</organism>
<evidence type="ECO:0008006" key="3">
    <source>
        <dbReference type="Google" id="ProtNLM"/>
    </source>
</evidence>
<dbReference type="Gene3D" id="3.20.20.70">
    <property type="entry name" value="Aldolase class I"/>
    <property type="match status" value="1"/>
</dbReference>
<gene>
    <name evidence="1" type="ORF">ACFQZ8_27265</name>
</gene>
<evidence type="ECO:0000313" key="2">
    <source>
        <dbReference type="Proteomes" id="UP001597053"/>
    </source>
</evidence>
<dbReference type="SUPFAM" id="SSF102114">
    <property type="entry name" value="Radical SAM enzymes"/>
    <property type="match status" value="1"/>
</dbReference>
<dbReference type="EMBL" id="JBHTHM010002129">
    <property type="protein sequence ID" value="MFD0787620.1"/>
    <property type="molecule type" value="Genomic_DNA"/>
</dbReference>
<sequence>MACRCGAADPAAPCRPIGQYVLKVHSRCDLSCDHCYVYQEADQTWRAKPARMAASTVRAAAARIAEHARAHDLP</sequence>
<keyword evidence="2" id="KW-1185">Reference proteome</keyword>
<dbReference type="InterPro" id="IPR058240">
    <property type="entry name" value="rSAM_sf"/>
</dbReference>
<comment type="caution">
    <text evidence="1">The sequence shown here is derived from an EMBL/GenBank/DDBJ whole genome shotgun (WGS) entry which is preliminary data.</text>
</comment>
<accession>A0ABW3A9Q2</accession>